<dbReference type="Proteomes" id="UP000324252">
    <property type="component" value="Unassembled WGS sequence"/>
</dbReference>
<dbReference type="NCBIfam" id="TIGR02595">
    <property type="entry name" value="PEP_CTERM"/>
    <property type="match status" value="1"/>
</dbReference>
<feature type="chain" id="PRO_5015064831" evidence="2">
    <location>
        <begin position="21"/>
        <end position="255"/>
    </location>
</feature>
<dbReference type="Pfam" id="PF07589">
    <property type="entry name" value="PEP-CTERM"/>
    <property type="match status" value="1"/>
</dbReference>
<accession>A0A1H0L9F7</accession>
<keyword evidence="1" id="KW-1133">Transmembrane helix</keyword>
<dbReference type="InterPro" id="IPR047995">
    <property type="entry name" value="Choice_anch_K"/>
</dbReference>
<dbReference type="RefSeq" id="WP_188129245.1">
    <property type="nucleotide sequence ID" value="NZ_FNIO01000007.1"/>
</dbReference>
<dbReference type="AlphaFoldDB" id="A0A1H0L9F7"/>
<dbReference type="EMBL" id="FQZZ01000008">
    <property type="protein sequence ID" value="SHK69739.1"/>
    <property type="molecule type" value="Genomic_DNA"/>
</dbReference>
<feature type="transmembrane region" description="Helical" evidence="1">
    <location>
        <begin position="228"/>
        <end position="247"/>
    </location>
</feature>
<evidence type="ECO:0000259" key="3">
    <source>
        <dbReference type="Pfam" id="PF07589"/>
    </source>
</evidence>
<sequence>MKMSILTCAFLLATAAASHAATFTGSAQGAWTSVDGSFGHTVANNGDSASVTWGVEWVSSVPETDEAIATYIGETDPDSNHMSFTSGANWTTDGGIFSLGSFEYRNGLSYAASHDFLGANLTIDVALSDPAVGDILSFDYAFDVLTTTNNNVSVPDDADTLHVQQAPAVQYFMVGGQRYMFEILGLSSDGGATFSDEFVVYEAWHSGAWHDIDPARADIYARISPTVVPVPATLPLLLSAVGAVGYVSRRKRKAA</sequence>
<evidence type="ECO:0000313" key="4">
    <source>
        <dbReference type="EMBL" id="SHK69739.1"/>
    </source>
</evidence>
<name>A0A1H0L9F7_9RHOB</name>
<keyword evidence="5" id="KW-1185">Reference proteome</keyword>
<feature type="signal peptide" evidence="2">
    <location>
        <begin position="1"/>
        <end position="20"/>
    </location>
</feature>
<evidence type="ECO:0000256" key="1">
    <source>
        <dbReference type="SAM" id="Phobius"/>
    </source>
</evidence>
<keyword evidence="1" id="KW-0472">Membrane</keyword>
<proteinExistence type="predicted"/>
<feature type="domain" description="Ice-binding protein C-terminal" evidence="3">
    <location>
        <begin position="228"/>
        <end position="251"/>
    </location>
</feature>
<protein>
    <submittedName>
        <fullName evidence="4">VPLPA-CTERM protein sorting domain-containing protein</fullName>
    </submittedName>
</protein>
<reference evidence="4 5" key="1">
    <citation type="submission" date="2016-11" db="EMBL/GenBank/DDBJ databases">
        <authorList>
            <person name="Varghese N."/>
            <person name="Submissions S."/>
        </authorList>
    </citation>
    <scope>NUCLEOTIDE SEQUENCE [LARGE SCALE GENOMIC DNA]</scope>
    <source>
        <strain evidence="4 5">DSM 29620</strain>
    </source>
</reference>
<evidence type="ECO:0000256" key="2">
    <source>
        <dbReference type="SAM" id="SignalP"/>
    </source>
</evidence>
<keyword evidence="2" id="KW-0732">Signal</keyword>
<keyword evidence="1" id="KW-0812">Transmembrane</keyword>
<organism evidence="4 5">
    <name type="scientific">Lutimaribacter pacificus</name>
    <dbReference type="NCBI Taxonomy" id="391948"/>
    <lineage>
        <taxon>Bacteria</taxon>
        <taxon>Pseudomonadati</taxon>
        <taxon>Pseudomonadota</taxon>
        <taxon>Alphaproteobacteria</taxon>
        <taxon>Rhodobacterales</taxon>
        <taxon>Roseobacteraceae</taxon>
        <taxon>Lutimaribacter</taxon>
    </lineage>
</organism>
<dbReference type="InterPro" id="IPR013424">
    <property type="entry name" value="Ice-binding_C"/>
</dbReference>
<dbReference type="NCBIfam" id="NF038131">
    <property type="entry name" value="choice_anch_K"/>
    <property type="match status" value="1"/>
</dbReference>
<evidence type="ECO:0000313" key="5">
    <source>
        <dbReference type="Proteomes" id="UP000324252"/>
    </source>
</evidence>
<gene>
    <name evidence="4" type="ORF">SAMN05444142_1087</name>
</gene>